<dbReference type="Proteomes" id="UP000238762">
    <property type="component" value="Unassembled WGS sequence"/>
</dbReference>
<feature type="region of interest" description="Disordered" evidence="1">
    <location>
        <begin position="191"/>
        <end position="210"/>
    </location>
</feature>
<evidence type="ECO:0000313" key="3">
    <source>
        <dbReference type="Proteomes" id="UP000238762"/>
    </source>
</evidence>
<gene>
    <name evidence="2" type="ORF">C7B64_01560</name>
</gene>
<name>A0A2T1C9L7_9CYAN</name>
<dbReference type="OrthoDB" id="68493at2"/>
<accession>A0A2T1C9L7</accession>
<feature type="compositionally biased region" description="Polar residues" evidence="1">
    <location>
        <begin position="152"/>
        <end position="181"/>
    </location>
</feature>
<organism evidence="2 3">
    <name type="scientific">Merismopedia glauca CCAP 1448/3</name>
    <dbReference type="NCBI Taxonomy" id="1296344"/>
    <lineage>
        <taxon>Bacteria</taxon>
        <taxon>Bacillati</taxon>
        <taxon>Cyanobacteriota</taxon>
        <taxon>Cyanophyceae</taxon>
        <taxon>Synechococcales</taxon>
        <taxon>Merismopediaceae</taxon>
        <taxon>Merismopedia</taxon>
    </lineage>
</organism>
<proteinExistence type="predicted"/>
<dbReference type="RefSeq" id="WP_106286909.1">
    <property type="nucleotide sequence ID" value="NZ_CAWNTC010000136.1"/>
</dbReference>
<dbReference type="EMBL" id="PVWJ01000005">
    <property type="protein sequence ID" value="PSB04941.1"/>
    <property type="molecule type" value="Genomic_DNA"/>
</dbReference>
<feature type="region of interest" description="Disordered" evidence="1">
    <location>
        <begin position="143"/>
        <end position="181"/>
    </location>
</feature>
<evidence type="ECO:0000313" key="2">
    <source>
        <dbReference type="EMBL" id="PSB04941.1"/>
    </source>
</evidence>
<reference evidence="2 3" key="2">
    <citation type="submission" date="2018-03" db="EMBL/GenBank/DDBJ databases">
        <title>The ancient ancestry and fast evolution of plastids.</title>
        <authorList>
            <person name="Moore K.R."/>
            <person name="Magnabosco C."/>
            <person name="Momper L."/>
            <person name="Gold D.A."/>
            <person name="Bosak T."/>
            <person name="Fournier G.P."/>
        </authorList>
    </citation>
    <scope>NUCLEOTIDE SEQUENCE [LARGE SCALE GENOMIC DNA]</scope>
    <source>
        <strain evidence="2 3">CCAP 1448/3</strain>
    </source>
</reference>
<dbReference type="AlphaFoldDB" id="A0A2T1C9L7"/>
<feature type="region of interest" description="Disordered" evidence="1">
    <location>
        <begin position="215"/>
        <end position="254"/>
    </location>
</feature>
<reference evidence="2 3" key="1">
    <citation type="submission" date="2018-02" db="EMBL/GenBank/DDBJ databases">
        <authorList>
            <person name="Cohen D.B."/>
            <person name="Kent A.D."/>
        </authorList>
    </citation>
    <scope>NUCLEOTIDE SEQUENCE [LARGE SCALE GENOMIC DNA]</scope>
    <source>
        <strain evidence="2 3">CCAP 1448/3</strain>
    </source>
</reference>
<feature type="compositionally biased region" description="Basic and acidic residues" evidence="1">
    <location>
        <begin position="221"/>
        <end position="238"/>
    </location>
</feature>
<keyword evidence="3" id="KW-1185">Reference proteome</keyword>
<sequence length="385" mass="43877">MKTGCIKHPEREPLIKIHRWQVEICDGDTTAAALLSFFEYWHNIKIEMQIKAQRSNDVAQMHGDARTQDESLFQFHSEEDLIEGIMIAKRDTIRKGIKHLEGKGFISIHHNPNPKYAFDKTRYFLFHPEPINEWLANRPLLSKSKNQHRSSENQQSKSKNRSPSSENQLPSSKNQPPSSKFTSAITEITSEITSEITHTPLTPQRGESECELEIEIPGPQEKAETKNSKGEKKPERKMAVKQTKSPRSSLENDEVIERDGDLTMPTASAPPWQQSDIPHNYHSGFLDYLVSTYLPTVGKWRDMAVIPTLGDAKNWIALREKNGNSAQIHHKWDDYQQRHIKSQPAPYIPPTPRPDIPVTEETIAAKAEARAILDAFLSQKSPLKT</sequence>
<comment type="caution">
    <text evidence="2">The sequence shown here is derived from an EMBL/GenBank/DDBJ whole genome shotgun (WGS) entry which is preliminary data.</text>
</comment>
<protein>
    <submittedName>
        <fullName evidence="2">Uncharacterized protein</fullName>
    </submittedName>
</protein>
<evidence type="ECO:0000256" key="1">
    <source>
        <dbReference type="SAM" id="MobiDB-lite"/>
    </source>
</evidence>